<keyword evidence="2" id="KW-1185">Reference proteome</keyword>
<dbReference type="KEGG" id="hakz:J0X25_14940"/>
<accession>A0A8A2V9P6</accession>
<dbReference type="Proteomes" id="UP000663203">
    <property type="component" value="Chromosome"/>
</dbReference>
<name>A0A8A2V9P6_9EURY</name>
<protein>
    <submittedName>
        <fullName evidence="1">Uncharacterized protein</fullName>
    </submittedName>
</protein>
<reference evidence="1 2" key="1">
    <citation type="submission" date="2021-03" db="EMBL/GenBank/DDBJ databases">
        <title>Haloterrigena longa sp. nov. and Haloterrigena limicola sp. nov., extremely halophilic archaea isolated from a salt lake.</title>
        <authorList>
            <person name="Henglin C."/>
        </authorList>
    </citation>
    <scope>NUCLEOTIDE SEQUENCE [LARGE SCALE GENOMIC DNA]</scope>
    <source>
        <strain evidence="1 2">KZCA68</strain>
    </source>
</reference>
<sequence length="318" mass="33073">MDSRRTRRDVMSVAAGLGLVLAGCLDGGANEAGDGNGGNDGDGGRPTYQEWVLAASASSEVDLSELTFVEFDLTAVDAVSESLPDEQAQGLRDAAYADAGQLAEELGTDGIDATFSFRTRGATDGTEPVNCLGLEGTFDVEPVREAIEAETDMAHQRIEEFDVYSGSGSSIALSSAFVVDVSGGVSAEEMASLLERVESGDFESDDGGDGDGNSVDFETLVSHLDDGATAIGDFRSSMNTADVSGWGGSVAFDDGEATIRLVELYEDAPDDETVADAESDAAEGYGLGAYEDASVDADGRAIVTTARVDTEEYRGIPW</sequence>
<dbReference type="RefSeq" id="WP_207288282.1">
    <property type="nucleotide sequence ID" value="NZ_CP071462.1"/>
</dbReference>
<dbReference type="EMBL" id="CP071462">
    <property type="protein sequence ID" value="QSW98673.1"/>
    <property type="molecule type" value="Genomic_DNA"/>
</dbReference>
<dbReference type="GeneID" id="63188627"/>
<evidence type="ECO:0000313" key="2">
    <source>
        <dbReference type="Proteomes" id="UP000663203"/>
    </source>
</evidence>
<organism evidence="1 2">
    <name type="scientific">Haloterrigena alkaliphila</name>
    <dbReference type="NCBI Taxonomy" id="2816475"/>
    <lineage>
        <taxon>Archaea</taxon>
        <taxon>Methanobacteriati</taxon>
        <taxon>Methanobacteriota</taxon>
        <taxon>Stenosarchaea group</taxon>
        <taxon>Halobacteria</taxon>
        <taxon>Halobacteriales</taxon>
        <taxon>Natrialbaceae</taxon>
        <taxon>Haloterrigena</taxon>
    </lineage>
</organism>
<dbReference type="PROSITE" id="PS51257">
    <property type="entry name" value="PROKAR_LIPOPROTEIN"/>
    <property type="match status" value="1"/>
</dbReference>
<gene>
    <name evidence="1" type="ORF">J0X25_14940</name>
</gene>
<dbReference type="AlphaFoldDB" id="A0A8A2V9P6"/>
<proteinExistence type="predicted"/>
<evidence type="ECO:0000313" key="1">
    <source>
        <dbReference type="EMBL" id="QSW98673.1"/>
    </source>
</evidence>